<accession>A0A8J7FEZ9</accession>
<dbReference type="PANTHER" id="PTHR33823">
    <property type="entry name" value="RNA POLYMERASE-BINDING TRANSCRIPTION FACTOR DKSA-RELATED"/>
    <property type="match status" value="1"/>
</dbReference>
<dbReference type="PROSITE" id="PS51128">
    <property type="entry name" value="ZF_DKSA_2"/>
    <property type="match status" value="1"/>
</dbReference>
<keyword evidence="8" id="KW-1185">Reference proteome</keyword>
<reference evidence="7" key="1">
    <citation type="submission" date="2020-10" db="EMBL/GenBank/DDBJ databases">
        <title>Bacterium isolated from coastal waters sediment.</title>
        <authorList>
            <person name="Chen R.-J."/>
            <person name="Lu D.-C."/>
            <person name="Zhu K.-L."/>
            <person name="Du Z.-J."/>
        </authorList>
    </citation>
    <scope>NUCLEOTIDE SEQUENCE</scope>
    <source>
        <strain evidence="7">N1Y112</strain>
    </source>
</reference>
<evidence type="ECO:0000256" key="2">
    <source>
        <dbReference type="ARBA" id="ARBA00022771"/>
    </source>
</evidence>
<sequence length="127" mass="14155">MVTTITASKVLAFKAEIEEHLRCLREEAREELRDTQQMGESTFSGSAHDRTEEAEQAAAVALNLMNLSRHTDEIRACIEALHRIEEGEYGICLECGDDIELNRLHANPIAVRCVRCQSAGETLRAVS</sequence>
<evidence type="ECO:0000259" key="6">
    <source>
        <dbReference type="Pfam" id="PF01258"/>
    </source>
</evidence>
<dbReference type="Gene3D" id="1.20.120.910">
    <property type="entry name" value="DksA, coiled-coil domain"/>
    <property type="match status" value="1"/>
</dbReference>
<dbReference type="Proteomes" id="UP000640333">
    <property type="component" value="Unassembled WGS sequence"/>
</dbReference>
<protein>
    <submittedName>
        <fullName evidence="7">TraR/DksA family transcriptional regulator</fullName>
    </submittedName>
</protein>
<evidence type="ECO:0000256" key="1">
    <source>
        <dbReference type="ARBA" id="ARBA00022723"/>
    </source>
</evidence>
<dbReference type="SUPFAM" id="SSF109635">
    <property type="entry name" value="DnaK suppressor protein DksA, alpha-hairpin domain"/>
    <property type="match status" value="1"/>
</dbReference>
<comment type="caution">
    <text evidence="7">The sequence shown here is derived from an EMBL/GenBank/DDBJ whole genome shotgun (WGS) entry which is preliminary data.</text>
</comment>
<keyword evidence="3" id="KW-0862">Zinc</keyword>
<dbReference type="RefSeq" id="WP_193954060.1">
    <property type="nucleotide sequence ID" value="NZ_JADEYS010000015.1"/>
</dbReference>
<organism evidence="7 8">
    <name type="scientific">Pontibacterium sinense</name>
    <dbReference type="NCBI Taxonomy" id="2781979"/>
    <lineage>
        <taxon>Bacteria</taxon>
        <taxon>Pseudomonadati</taxon>
        <taxon>Pseudomonadota</taxon>
        <taxon>Gammaproteobacteria</taxon>
        <taxon>Oceanospirillales</taxon>
        <taxon>Oceanospirillaceae</taxon>
        <taxon>Pontibacterium</taxon>
    </lineage>
</organism>
<dbReference type="SUPFAM" id="SSF57716">
    <property type="entry name" value="Glucocorticoid receptor-like (DNA-binding domain)"/>
    <property type="match status" value="1"/>
</dbReference>
<dbReference type="AlphaFoldDB" id="A0A8J7FEZ9"/>
<evidence type="ECO:0000313" key="7">
    <source>
        <dbReference type="EMBL" id="MBE9398421.1"/>
    </source>
</evidence>
<evidence type="ECO:0000256" key="5">
    <source>
        <dbReference type="SAM" id="MobiDB-lite"/>
    </source>
</evidence>
<evidence type="ECO:0000256" key="3">
    <source>
        <dbReference type="ARBA" id="ARBA00022833"/>
    </source>
</evidence>
<feature type="domain" description="Zinc finger DksA/TraR C4-type" evidence="6">
    <location>
        <begin position="87"/>
        <end position="118"/>
    </location>
</feature>
<keyword evidence="2" id="KW-0863">Zinc-finger</keyword>
<dbReference type="EMBL" id="JADEYS010000015">
    <property type="protein sequence ID" value="MBE9398421.1"/>
    <property type="molecule type" value="Genomic_DNA"/>
</dbReference>
<dbReference type="InterPro" id="IPR000962">
    <property type="entry name" value="Znf_DskA_TraR"/>
</dbReference>
<keyword evidence="1" id="KW-0479">Metal-binding</keyword>
<feature type="compositionally biased region" description="Polar residues" evidence="5">
    <location>
        <begin position="35"/>
        <end position="45"/>
    </location>
</feature>
<dbReference type="GO" id="GO:0008270">
    <property type="term" value="F:zinc ion binding"/>
    <property type="evidence" value="ECO:0007669"/>
    <property type="project" value="UniProtKB-KW"/>
</dbReference>
<evidence type="ECO:0000313" key="8">
    <source>
        <dbReference type="Proteomes" id="UP000640333"/>
    </source>
</evidence>
<name>A0A8J7FEZ9_9GAMM</name>
<feature type="region of interest" description="Disordered" evidence="5">
    <location>
        <begin position="32"/>
        <end position="52"/>
    </location>
</feature>
<gene>
    <name evidence="7" type="ORF">IOQ59_14265</name>
</gene>
<feature type="zinc finger region" description="dksA C4-type" evidence="4">
    <location>
        <begin position="92"/>
        <end position="116"/>
    </location>
</feature>
<dbReference type="PANTHER" id="PTHR33823:SF4">
    <property type="entry name" value="GENERAL STRESS PROTEIN 16O"/>
    <property type="match status" value="1"/>
</dbReference>
<evidence type="ECO:0000256" key="4">
    <source>
        <dbReference type="PROSITE-ProRule" id="PRU00510"/>
    </source>
</evidence>
<dbReference type="Pfam" id="PF01258">
    <property type="entry name" value="zf-dskA_traR"/>
    <property type="match status" value="1"/>
</dbReference>
<dbReference type="InterPro" id="IPR037187">
    <property type="entry name" value="DnaK_N"/>
</dbReference>
<proteinExistence type="predicted"/>